<evidence type="ECO:0000259" key="3">
    <source>
        <dbReference type="PROSITE" id="PS51021"/>
    </source>
</evidence>
<dbReference type="InterPro" id="IPR004148">
    <property type="entry name" value="BAR_dom"/>
</dbReference>
<keyword evidence="1" id="KW-0175">Coiled coil</keyword>
<evidence type="ECO:0000313" key="4">
    <source>
        <dbReference type="EMBL" id="GFH54219.1"/>
    </source>
</evidence>
<name>A0AAD3CYD1_9STRA</name>
<reference evidence="4 5" key="1">
    <citation type="journal article" date="2021" name="Sci. Rep.">
        <title>The genome of the diatom Chaetoceros tenuissimus carries an ancient integrated fragment of an extant virus.</title>
        <authorList>
            <person name="Hongo Y."/>
            <person name="Kimura K."/>
            <person name="Takaki Y."/>
            <person name="Yoshida Y."/>
            <person name="Baba S."/>
            <person name="Kobayashi G."/>
            <person name="Nagasaki K."/>
            <person name="Hano T."/>
            <person name="Tomaru Y."/>
        </authorList>
    </citation>
    <scope>NUCLEOTIDE SEQUENCE [LARGE SCALE GENOMIC DNA]</scope>
    <source>
        <strain evidence="4 5">NIES-3715</strain>
    </source>
</reference>
<gene>
    <name evidence="4" type="ORF">CTEN210_10695</name>
</gene>
<feature type="compositionally biased region" description="Low complexity" evidence="2">
    <location>
        <begin position="321"/>
        <end position="331"/>
    </location>
</feature>
<sequence length="361" mass="40520">MGNQQMNMNQSMNYGQMPNNNYGMNNSMMMNNSQMMMPNYPPPKKDGIKKWFAETKTSIAGELVRSPDDDLFQEIERYVEGLEKQMKNVQQQASALVKKNKEIANGLHEFGVAFHVLGQSEADDLGHALENMGSAADELSGVSMTHSEAEMRQFEEPLKDYLKTIQSVKIALEKRHNRRLTYSSCLAEVNAKRANLAKLRATPGSEAKAYGAEMSLKRGEAAADAARDAFATVSQRVLREVDRFKREKGDDMRRVVLDYINLQIDYNQKMEQVWAQLLPKLESLHVPGESNGQDAGNVNIDNSQMPKDTNTDGTIPTNVITNENNTQQQPNNVYQSNISQSMLGLENSVQYRDNSNVIPGM</sequence>
<dbReference type="GO" id="GO:0035091">
    <property type="term" value="F:phosphatidylinositol binding"/>
    <property type="evidence" value="ECO:0007669"/>
    <property type="project" value="TreeGrafter"/>
</dbReference>
<feature type="coiled-coil region" evidence="1">
    <location>
        <begin position="72"/>
        <end position="99"/>
    </location>
</feature>
<dbReference type="PROSITE" id="PS51021">
    <property type="entry name" value="BAR"/>
    <property type="match status" value="1"/>
</dbReference>
<dbReference type="CDD" id="cd07596">
    <property type="entry name" value="BAR_SNX"/>
    <property type="match status" value="1"/>
</dbReference>
<evidence type="ECO:0000313" key="5">
    <source>
        <dbReference type="Proteomes" id="UP001054902"/>
    </source>
</evidence>
<dbReference type="Gene3D" id="1.20.1270.60">
    <property type="entry name" value="Arfaptin homology (AH) domain/BAR domain"/>
    <property type="match status" value="1"/>
</dbReference>
<dbReference type="SUPFAM" id="SSF103657">
    <property type="entry name" value="BAR/IMD domain-like"/>
    <property type="match status" value="1"/>
</dbReference>
<comment type="caution">
    <text evidence="4">The sequence shown here is derived from an EMBL/GenBank/DDBJ whole genome shotgun (WGS) entry which is preliminary data.</text>
</comment>
<organism evidence="4 5">
    <name type="scientific">Chaetoceros tenuissimus</name>
    <dbReference type="NCBI Taxonomy" id="426638"/>
    <lineage>
        <taxon>Eukaryota</taxon>
        <taxon>Sar</taxon>
        <taxon>Stramenopiles</taxon>
        <taxon>Ochrophyta</taxon>
        <taxon>Bacillariophyta</taxon>
        <taxon>Coscinodiscophyceae</taxon>
        <taxon>Chaetocerotophycidae</taxon>
        <taxon>Chaetocerotales</taxon>
        <taxon>Chaetocerotaceae</taxon>
        <taxon>Chaetoceros</taxon>
    </lineage>
</organism>
<proteinExistence type="predicted"/>
<feature type="region of interest" description="Disordered" evidence="2">
    <location>
        <begin position="289"/>
        <end position="331"/>
    </location>
</feature>
<dbReference type="Proteomes" id="UP001054902">
    <property type="component" value="Unassembled WGS sequence"/>
</dbReference>
<evidence type="ECO:0000256" key="2">
    <source>
        <dbReference type="SAM" id="MobiDB-lite"/>
    </source>
</evidence>
<dbReference type="PANTHER" id="PTHR10555">
    <property type="entry name" value="SORTING NEXIN"/>
    <property type="match status" value="1"/>
</dbReference>
<protein>
    <recommendedName>
        <fullName evidence="3">BAR domain-containing protein</fullName>
    </recommendedName>
</protein>
<keyword evidence="5" id="KW-1185">Reference proteome</keyword>
<dbReference type="InterPro" id="IPR027267">
    <property type="entry name" value="AH/BAR_dom_sf"/>
</dbReference>
<accession>A0AAD3CYD1</accession>
<dbReference type="GO" id="GO:0005768">
    <property type="term" value="C:endosome"/>
    <property type="evidence" value="ECO:0007669"/>
    <property type="project" value="TreeGrafter"/>
</dbReference>
<dbReference type="PANTHER" id="PTHR10555:SF170">
    <property type="entry name" value="FI18122P1"/>
    <property type="match status" value="1"/>
</dbReference>
<dbReference type="InterPro" id="IPR015404">
    <property type="entry name" value="Vps5_C"/>
</dbReference>
<evidence type="ECO:0000256" key="1">
    <source>
        <dbReference type="SAM" id="Coils"/>
    </source>
</evidence>
<feature type="compositionally biased region" description="Polar residues" evidence="2">
    <location>
        <begin position="290"/>
        <end position="320"/>
    </location>
</feature>
<dbReference type="AlphaFoldDB" id="A0AAD3CYD1"/>
<dbReference type="EMBL" id="BLLK01000047">
    <property type="protein sequence ID" value="GFH54219.1"/>
    <property type="molecule type" value="Genomic_DNA"/>
</dbReference>
<feature type="domain" description="BAR" evidence="3">
    <location>
        <begin position="57"/>
        <end position="290"/>
    </location>
</feature>
<dbReference type="Pfam" id="PF09325">
    <property type="entry name" value="Vps5"/>
    <property type="match status" value="1"/>
</dbReference>